<dbReference type="GO" id="GO:0005975">
    <property type="term" value="P:carbohydrate metabolic process"/>
    <property type="evidence" value="ECO:0007669"/>
    <property type="project" value="InterPro"/>
</dbReference>
<sequence length="415" mass="42919">MPPRATVTVNNRYPSPRYQQQPAPKLVLADVEAAKGAAAASGGTVMSGKLKLALWVAAVVLVASTATAVAVIVTQVAGNSSSSSSNSSTDSSSSGSTTAVPPAAEQPTKPAQQSTAPMPSAAAPAIPSAILASPAAAPSPVAASVAPAAAPQTAPVAMLPGFDVMLFSDEFDGDSLDTAKWTHDAAGTQAGGQQQQSGEGLQKYTPDSVRVANGSLLITASESNGQYTSGRINSSASGGWFPGMQMPDGRKVQRVFVQARVQVPKGGAGLWSAVWMAPLNASGNWPASGEIDILESVNDQKKIVQGLHYGGAWPENEMAIVVTEQKSGSPYSDGYHIVGADWEQDAIRMTLDGKRTKEFTSWWSPSAEWPAPFDKAFVLNLALAVGGDWPGPPNDATQFPATLAVDYVRVFAALK</sequence>
<evidence type="ECO:0000256" key="3">
    <source>
        <dbReference type="SAM" id="Phobius"/>
    </source>
</evidence>
<protein>
    <recommendedName>
        <fullName evidence="4">GH16 domain-containing protein</fullName>
    </recommendedName>
</protein>
<evidence type="ECO:0000259" key="4">
    <source>
        <dbReference type="PROSITE" id="PS51762"/>
    </source>
</evidence>
<evidence type="ECO:0000313" key="5">
    <source>
        <dbReference type="EMBL" id="KAI3438532.1"/>
    </source>
</evidence>
<reference evidence="5" key="1">
    <citation type="journal article" date="2019" name="Plant J.">
        <title>Chlorella vulgaris genome assembly and annotation reveals the molecular basis for metabolic acclimation to high light conditions.</title>
        <authorList>
            <person name="Cecchin M."/>
            <person name="Marcolungo L."/>
            <person name="Rossato M."/>
            <person name="Girolomoni L."/>
            <person name="Cosentino E."/>
            <person name="Cuine S."/>
            <person name="Li-Beisson Y."/>
            <person name="Delledonne M."/>
            <person name="Ballottari M."/>
        </authorList>
    </citation>
    <scope>NUCLEOTIDE SEQUENCE</scope>
    <source>
        <strain evidence="5">211/11P</strain>
    </source>
</reference>
<dbReference type="CDD" id="cd08023">
    <property type="entry name" value="GH16_laminarinase_like"/>
    <property type="match status" value="1"/>
</dbReference>
<dbReference type="SUPFAM" id="SSF49899">
    <property type="entry name" value="Concanavalin A-like lectins/glucanases"/>
    <property type="match status" value="1"/>
</dbReference>
<name>A0A9D4Z2H9_CHLVU</name>
<keyword evidence="3" id="KW-0472">Membrane</keyword>
<feature type="region of interest" description="Disordered" evidence="2">
    <location>
        <begin position="79"/>
        <end position="122"/>
    </location>
</feature>
<dbReference type="PROSITE" id="PS51762">
    <property type="entry name" value="GH16_2"/>
    <property type="match status" value="1"/>
</dbReference>
<evidence type="ECO:0000256" key="2">
    <source>
        <dbReference type="SAM" id="MobiDB-lite"/>
    </source>
</evidence>
<dbReference type="OrthoDB" id="509988at2759"/>
<comment type="similarity">
    <text evidence="1">Belongs to the glycosyl hydrolase 16 family.</text>
</comment>
<feature type="compositionally biased region" description="Polar residues" evidence="2">
    <location>
        <begin position="7"/>
        <end position="21"/>
    </location>
</feature>
<keyword evidence="6" id="KW-1185">Reference proteome</keyword>
<gene>
    <name evidence="5" type="ORF">D9Q98_000960</name>
</gene>
<dbReference type="PANTHER" id="PTHR10963:SF55">
    <property type="entry name" value="GLYCOSIDE HYDROLASE FAMILY 16 PROTEIN"/>
    <property type="match status" value="1"/>
</dbReference>
<dbReference type="InterPro" id="IPR013320">
    <property type="entry name" value="ConA-like_dom_sf"/>
</dbReference>
<dbReference type="InterPro" id="IPR050546">
    <property type="entry name" value="Glycosyl_Hydrlase_16"/>
</dbReference>
<dbReference type="Pfam" id="PF26113">
    <property type="entry name" value="GH16_XgeA"/>
    <property type="match status" value="1"/>
</dbReference>
<comment type="caution">
    <text evidence="5">The sequence shown here is derived from an EMBL/GenBank/DDBJ whole genome shotgun (WGS) entry which is preliminary data.</text>
</comment>
<organism evidence="5 6">
    <name type="scientific">Chlorella vulgaris</name>
    <name type="common">Green alga</name>
    <dbReference type="NCBI Taxonomy" id="3077"/>
    <lineage>
        <taxon>Eukaryota</taxon>
        <taxon>Viridiplantae</taxon>
        <taxon>Chlorophyta</taxon>
        <taxon>core chlorophytes</taxon>
        <taxon>Trebouxiophyceae</taxon>
        <taxon>Chlorellales</taxon>
        <taxon>Chlorellaceae</taxon>
        <taxon>Chlorella clade</taxon>
        <taxon>Chlorella</taxon>
    </lineage>
</organism>
<feature type="domain" description="GH16" evidence="4">
    <location>
        <begin position="132"/>
        <end position="415"/>
    </location>
</feature>
<accession>A0A9D4Z2H9</accession>
<keyword evidence="3" id="KW-1133">Transmembrane helix</keyword>
<feature type="compositionally biased region" description="Low complexity" evidence="2">
    <location>
        <begin position="79"/>
        <end position="97"/>
    </location>
</feature>
<dbReference type="AlphaFoldDB" id="A0A9D4Z2H9"/>
<dbReference type="EMBL" id="SIDB01000001">
    <property type="protein sequence ID" value="KAI3438532.1"/>
    <property type="molecule type" value="Genomic_DNA"/>
</dbReference>
<feature type="compositionally biased region" description="Low complexity" evidence="2">
    <location>
        <begin position="110"/>
        <end position="122"/>
    </location>
</feature>
<dbReference type="GO" id="GO:0004553">
    <property type="term" value="F:hydrolase activity, hydrolyzing O-glycosyl compounds"/>
    <property type="evidence" value="ECO:0007669"/>
    <property type="project" value="InterPro"/>
</dbReference>
<proteinExistence type="inferred from homology"/>
<dbReference type="Proteomes" id="UP001055712">
    <property type="component" value="Unassembled WGS sequence"/>
</dbReference>
<evidence type="ECO:0000313" key="6">
    <source>
        <dbReference type="Proteomes" id="UP001055712"/>
    </source>
</evidence>
<dbReference type="PANTHER" id="PTHR10963">
    <property type="entry name" value="GLYCOSYL HYDROLASE-RELATED"/>
    <property type="match status" value="1"/>
</dbReference>
<dbReference type="Gene3D" id="2.60.120.200">
    <property type="match status" value="1"/>
</dbReference>
<dbReference type="InterPro" id="IPR000757">
    <property type="entry name" value="Beta-glucanase-like"/>
</dbReference>
<feature type="transmembrane region" description="Helical" evidence="3">
    <location>
        <begin position="52"/>
        <end position="73"/>
    </location>
</feature>
<evidence type="ECO:0000256" key="1">
    <source>
        <dbReference type="ARBA" id="ARBA00006865"/>
    </source>
</evidence>
<feature type="region of interest" description="Disordered" evidence="2">
    <location>
        <begin position="1"/>
        <end position="21"/>
    </location>
</feature>
<keyword evidence="3" id="KW-0812">Transmembrane</keyword>
<reference evidence="5" key="2">
    <citation type="submission" date="2020-11" db="EMBL/GenBank/DDBJ databases">
        <authorList>
            <person name="Cecchin M."/>
            <person name="Marcolungo L."/>
            <person name="Rossato M."/>
            <person name="Girolomoni L."/>
            <person name="Cosentino E."/>
            <person name="Cuine S."/>
            <person name="Li-Beisson Y."/>
            <person name="Delledonne M."/>
            <person name="Ballottari M."/>
        </authorList>
    </citation>
    <scope>NUCLEOTIDE SEQUENCE</scope>
    <source>
        <strain evidence="5">211/11P</strain>
        <tissue evidence="5">Whole cell</tissue>
    </source>
</reference>